<dbReference type="Gramene" id="OPUNC09G08790.2">
    <property type="protein sequence ID" value="OPUNC09G08790.2"/>
    <property type="gene ID" value="OPUNC09G08790"/>
</dbReference>
<dbReference type="HOGENOM" id="CLU_091154_0_0_1"/>
<reference evidence="1" key="2">
    <citation type="submission" date="2018-05" db="EMBL/GenBank/DDBJ databases">
        <title>OpunRS2 (Oryza punctata Reference Sequence Version 2).</title>
        <authorList>
            <person name="Zhang J."/>
            <person name="Kudrna D."/>
            <person name="Lee S."/>
            <person name="Talag J."/>
            <person name="Welchert J."/>
            <person name="Wing R.A."/>
        </authorList>
    </citation>
    <scope>NUCLEOTIDE SEQUENCE [LARGE SCALE GENOMIC DNA]</scope>
</reference>
<dbReference type="AlphaFoldDB" id="A0A0E0M171"/>
<evidence type="ECO:0000313" key="2">
    <source>
        <dbReference type="Proteomes" id="UP000026962"/>
    </source>
</evidence>
<protein>
    <submittedName>
        <fullName evidence="1">Uncharacterized protein</fullName>
    </submittedName>
</protein>
<evidence type="ECO:0000313" key="1">
    <source>
        <dbReference type="EnsemblPlants" id="OPUNC09G08790.2"/>
    </source>
</evidence>
<dbReference type="Proteomes" id="UP000026962">
    <property type="component" value="Chromosome 9"/>
</dbReference>
<reference evidence="1" key="1">
    <citation type="submission" date="2015-04" db="UniProtKB">
        <authorList>
            <consortium name="EnsemblPlants"/>
        </authorList>
    </citation>
    <scope>IDENTIFICATION</scope>
</reference>
<organism evidence="1">
    <name type="scientific">Oryza punctata</name>
    <name type="common">Red rice</name>
    <dbReference type="NCBI Taxonomy" id="4537"/>
    <lineage>
        <taxon>Eukaryota</taxon>
        <taxon>Viridiplantae</taxon>
        <taxon>Streptophyta</taxon>
        <taxon>Embryophyta</taxon>
        <taxon>Tracheophyta</taxon>
        <taxon>Spermatophyta</taxon>
        <taxon>Magnoliopsida</taxon>
        <taxon>Liliopsida</taxon>
        <taxon>Poales</taxon>
        <taxon>Poaceae</taxon>
        <taxon>BOP clade</taxon>
        <taxon>Oryzoideae</taxon>
        <taxon>Oryzeae</taxon>
        <taxon>Oryzinae</taxon>
        <taxon>Oryza</taxon>
    </lineage>
</organism>
<name>A0A0E0M171_ORYPU</name>
<accession>A0A0E0M171</accession>
<dbReference type="EnsemblPlants" id="OPUNC09G08790.2">
    <property type="protein sequence ID" value="OPUNC09G08790.2"/>
    <property type="gene ID" value="OPUNC09G08790"/>
</dbReference>
<proteinExistence type="predicted"/>
<sequence>MQTRKLTEARKLTGDADKAGLCSTRVRGRGDAELDFSSSQQRRTTIFFILATNTLRERNPSLSVVLNSVAGRREGVRHRRQAISIAKSFPFHTPLFMPTIFSFDTDSFHPLQQRERDLAHESSGARTEHRRHDLVAVPAAVDQAGSSHRAINIASTSSPFILKNPEEWPTGERNRRCLPQLRSSRRRLSLEKRRRWAISSTIAAVQTFFKPRLATAALALLVGAAPAISGDQATTVVRARSLRTFSLLCTTSDELPFAAAELTLDIEVWDWKMQVQNWNFKHSTIRSEGNAHAKQGCGK</sequence>
<keyword evidence="2" id="KW-1185">Reference proteome</keyword>